<dbReference type="Pfam" id="PF01583">
    <property type="entry name" value="APS_kinase"/>
    <property type="match status" value="1"/>
</dbReference>
<dbReference type="Gene3D" id="3.40.50.300">
    <property type="entry name" value="P-loop containing nucleotide triphosphate hydrolases"/>
    <property type="match status" value="1"/>
</dbReference>
<proteinExistence type="predicted"/>
<dbReference type="AlphaFoldDB" id="A0A367QY24"/>
<sequence>MYASCGSFSATAEEAGGEMSVVAKSSRKYATPIACAVAQELKRRNYPTELLDGDVVRNHLSQGLGFSIS</sequence>
<comment type="caution">
    <text evidence="3">The sequence shown here is derived from an EMBL/GenBank/DDBJ whole genome shotgun (WGS) entry which is preliminary data.</text>
</comment>
<evidence type="ECO:0000313" key="3">
    <source>
        <dbReference type="EMBL" id="RCJ28859.1"/>
    </source>
</evidence>
<name>A0A367QY24_9NOSO</name>
<dbReference type="Proteomes" id="UP000252107">
    <property type="component" value="Unassembled WGS sequence"/>
</dbReference>
<evidence type="ECO:0000256" key="1">
    <source>
        <dbReference type="ARBA" id="ARBA00022679"/>
    </source>
</evidence>
<evidence type="ECO:0000259" key="2">
    <source>
        <dbReference type="Pfam" id="PF01583"/>
    </source>
</evidence>
<organism evidence="3 4">
    <name type="scientific">Nostoc minutum NIES-26</name>
    <dbReference type="NCBI Taxonomy" id="1844469"/>
    <lineage>
        <taxon>Bacteria</taxon>
        <taxon>Bacillati</taxon>
        <taxon>Cyanobacteriota</taxon>
        <taxon>Cyanophyceae</taxon>
        <taxon>Nostocales</taxon>
        <taxon>Nostocaceae</taxon>
        <taxon>Nostoc</taxon>
    </lineage>
</organism>
<keyword evidence="4" id="KW-1185">Reference proteome</keyword>
<reference evidence="3" key="1">
    <citation type="submission" date="2016-04" db="EMBL/GenBank/DDBJ databases">
        <authorList>
            <person name="Tabuchi Yagui T.R."/>
        </authorList>
    </citation>
    <scope>NUCLEOTIDE SEQUENCE [LARGE SCALE GENOMIC DNA]</scope>
    <source>
        <strain evidence="3">NIES-26</strain>
    </source>
</reference>
<protein>
    <recommendedName>
        <fullName evidence="2">APS kinase domain-containing protein</fullName>
    </recommendedName>
</protein>
<dbReference type="EMBL" id="LXQD01000295">
    <property type="protein sequence ID" value="RCJ28859.1"/>
    <property type="molecule type" value="Genomic_DNA"/>
</dbReference>
<evidence type="ECO:0000313" key="4">
    <source>
        <dbReference type="Proteomes" id="UP000252107"/>
    </source>
</evidence>
<gene>
    <name evidence="3" type="ORF">A6770_00175</name>
</gene>
<feature type="domain" description="APS kinase" evidence="2">
    <location>
        <begin position="31"/>
        <end position="67"/>
    </location>
</feature>
<dbReference type="InterPro" id="IPR027417">
    <property type="entry name" value="P-loop_NTPase"/>
</dbReference>
<keyword evidence="1" id="KW-0808">Transferase</keyword>
<accession>A0A367QY24</accession>
<dbReference type="InterPro" id="IPR059117">
    <property type="entry name" value="APS_kinase_dom"/>
</dbReference>